<name>A0A1G7CM72_9RHOB</name>
<dbReference type="GO" id="GO:0046872">
    <property type="term" value="F:metal ion binding"/>
    <property type="evidence" value="ECO:0007669"/>
    <property type="project" value="UniProtKB-KW"/>
</dbReference>
<keyword evidence="2" id="KW-0456">Lyase</keyword>
<dbReference type="InterPro" id="IPR002762">
    <property type="entry name" value="CbiX-like"/>
</dbReference>
<evidence type="ECO:0000256" key="1">
    <source>
        <dbReference type="ARBA" id="ARBA00022723"/>
    </source>
</evidence>
<dbReference type="PANTHER" id="PTHR33542:SF3">
    <property type="entry name" value="SIROHYDROCHLORIN FERROCHELATASE, CHLOROPLASTIC"/>
    <property type="match status" value="1"/>
</dbReference>
<proteinExistence type="predicted"/>
<dbReference type="STRING" id="282683.SAMN04488105_103230"/>
<dbReference type="Pfam" id="PF01903">
    <property type="entry name" value="CbiX"/>
    <property type="match status" value="1"/>
</dbReference>
<dbReference type="CDD" id="cd03416">
    <property type="entry name" value="CbiX_SirB_N"/>
    <property type="match status" value="1"/>
</dbReference>
<keyword evidence="1" id="KW-0479">Metal-binding</keyword>
<dbReference type="RefSeq" id="WP_089956452.1">
    <property type="nucleotide sequence ID" value="NZ_FNAV01000003.1"/>
</dbReference>
<dbReference type="EMBL" id="FNAV01000003">
    <property type="protein sequence ID" value="SDE40341.1"/>
    <property type="molecule type" value="Genomic_DNA"/>
</dbReference>
<organism evidence="3 4">
    <name type="scientific">Salipiger thiooxidans</name>
    <dbReference type="NCBI Taxonomy" id="282683"/>
    <lineage>
        <taxon>Bacteria</taxon>
        <taxon>Pseudomonadati</taxon>
        <taxon>Pseudomonadota</taxon>
        <taxon>Alphaproteobacteria</taxon>
        <taxon>Rhodobacterales</taxon>
        <taxon>Roseobacteraceae</taxon>
        <taxon>Salipiger</taxon>
    </lineage>
</organism>
<gene>
    <name evidence="3" type="ORF">SAMN04488105_103230</name>
</gene>
<evidence type="ECO:0000313" key="3">
    <source>
        <dbReference type="EMBL" id="SDE40341.1"/>
    </source>
</evidence>
<keyword evidence="4" id="KW-1185">Reference proteome</keyword>
<dbReference type="Gene3D" id="3.40.50.1400">
    <property type="match status" value="2"/>
</dbReference>
<evidence type="ECO:0000256" key="2">
    <source>
        <dbReference type="ARBA" id="ARBA00023239"/>
    </source>
</evidence>
<reference evidence="4" key="1">
    <citation type="submission" date="2016-10" db="EMBL/GenBank/DDBJ databases">
        <authorList>
            <person name="Varghese N."/>
            <person name="Submissions S."/>
        </authorList>
    </citation>
    <scope>NUCLEOTIDE SEQUENCE [LARGE SCALE GENOMIC DNA]</scope>
    <source>
        <strain evidence="4">DSM 10146</strain>
    </source>
</reference>
<dbReference type="Proteomes" id="UP000198994">
    <property type="component" value="Unassembled WGS sequence"/>
</dbReference>
<dbReference type="OrthoDB" id="7346027at2"/>
<sequence length="242" mass="25252">MAEPPTPPLSAVIVAHGSPSDPPSQEAALRALAVRVESRMPGWEIGSATLATTGKLEAEIARLGKPLIYPFFMARGWFTGQVLAKKARALGVRMLEPFGVEPGLQACARRELSAFLAARGWQASETALVVAAHGSAVSRTSADSAYAFAKTLHAGLGFTATRTGFIEQPPFLKDVAQGLSQAVCLPYFAQESGHMSDDVPAALAAAGFEGPTLPPFIAWADTPALIAESIARQGAEAGLPCK</sequence>
<dbReference type="SUPFAM" id="SSF53800">
    <property type="entry name" value="Chelatase"/>
    <property type="match status" value="2"/>
</dbReference>
<accession>A0A1G7CM72</accession>
<dbReference type="AlphaFoldDB" id="A0A1G7CM72"/>
<evidence type="ECO:0000313" key="4">
    <source>
        <dbReference type="Proteomes" id="UP000198994"/>
    </source>
</evidence>
<protein>
    <submittedName>
        <fullName evidence="3">CbiX protein</fullName>
    </submittedName>
</protein>
<dbReference type="InterPro" id="IPR050963">
    <property type="entry name" value="Sirohydro_Cobaltochel/CbiX"/>
</dbReference>
<dbReference type="PANTHER" id="PTHR33542">
    <property type="entry name" value="SIROHYDROCHLORIN FERROCHELATASE, CHLOROPLASTIC"/>
    <property type="match status" value="1"/>
</dbReference>
<dbReference type="GO" id="GO:0016829">
    <property type="term" value="F:lyase activity"/>
    <property type="evidence" value="ECO:0007669"/>
    <property type="project" value="UniProtKB-KW"/>
</dbReference>